<dbReference type="Proteomes" id="UP000182584">
    <property type="component" value="Unassembled WGS sequence"/>
</dbReference>
<dbReference type="Pfam" id="PF06013">
    <property type="entry name" value="WXG100"/>
    <property type="match status" value="1"/>
</dbReference>
<dbReference type="AlphaFoldDB" id="A0A1H9KES6"/>
<protein>
    <submittedName>
        <fullName evidence="1">Proteins of 100 residues with WXG</fullName>
    </submittedName>
</protein>
<dbReference type="RefSeq" id="WP_074753650.1">
    <property type="nucleotide sequence ID" value="NZ_FOGJ01000001.1"/>
</dbReference>
<accession>A0A1H9KES6</accession>
<organism evidence="1 2">
    <name type="scientific">Butyrivibrio fibrisolvens</name>
    <dbReference type="NCBI Taxonomy" id="831"/>
    <lineage>
        <taxon>Bacteria</taxon>
        <taxon>Bacillati</taxon>
        <taxon>Bacillota</taxon>
        <taxon>Clostridia</taxon>
        <taxon>Lachnospirales</taxon>
        <taxon>Lachnospiraceae</taxon>
        <taxon>Butyrivibrio</taxon>
    </lineage>
</organism>
<evidence type="ECO:0000313" key="2">
    <source>
        <dbReference type="Proteomes" id="UP000182584"/>
    </source>
</evidence>
<sequence>MAETTGFVGMDVTDVDTQVTLLGTVADNMDELVTSVAGLQAPLEENWTGIEATAATDYLNTLSTKMADMSDNLRAIATWVTTTKEGYEEVAAQGAQAYGGEA</sequence>
<evidence type="ECO:0000313" key="1">
    <source>
        <dbReference type="EMBL" id="SEQ97612.1"/>
    </source>
</evidence>
<dbReference type="InterPro" id="IPR010310">
    <property type="entry name" value="T7SS_ESAT-6-like"/>
</dbReference>
<dbReference type="Gene3D" id="1.10.287.1060">
    <property type="entry name" value="ESAT-6-like"/>
    <property type="match status" value="1"/>
</dbReference>
<proteinExistence type="predicted"/>
<name>A0A1H9KES6_BUTFI</name>
<reference evidence="1 2" key="1">
    <citation type="submission" date="2016-10" db="EMBL/GenBank/DDBJ databases">
        <authorList>
            <person name="de Groot N.N."/>
        </authorList>
    </citation>
    <scope>NUCLEOTIDE SEQUENCE [LARGE SCALE GENOMIC DNA]</scope>
    <source>
        <strain evidence="1 2">AR40</strain>
    </source>
</reference>
<dbReference type="InterPro" id="IPR036689">
    <property type="entry name" value="ESAT-6-like_sf"/>
</dbReference>
<dbReference type="EMBL" id="FOGJ01000001">
    <property type="protein sequence ID" value="SEQ97612.1"/>
    <property type="molecule type" value="Genomic_DNA"/>
</dbReference>
<dbReference type="SUPFAM" id="SSF140453">
    <property type="entry name" value="EsxAB dimer-like"/>
    <property type="match status" value="1"/>
</dbReference>
<gene>
    <name evidence="1" type="ORF">SAMN04487884_10131</name>
</gene>
<dbReference type="OrthoDB" id="2053062at2"/>